<feature type="region of interest" description="Disordered" evidence="1">
    <location>
        <begin position="432"/>
        <end position="455"/>
    </location>
</feature>
<reference evidence="6" key="3">
    <citation type="submission" date="2025-04" db="UniProtKB">
        <authorList>
            <consortium name="RefSeq"/>
        </authorList>
    </citation>
    <scope>IDENTIFICATION</scope>
    <source>
        <strain evidence="6">CBS 304.34</strain>
    </source>
</reference>
<evidence type="ECO:0000313" key="5">
    <source>
        <dbReference type="Proteomes" id="UP000504636"/>
    </source>
</evidence>
<protein>
    <submittedName>
        <fullName evidence="4 6">Uncharacterized protein</fullName>
    </submittedName>
</protein>
<feature type="region of interest" description="Disordered" evidence="1">
    <location>
        <begin position="501"/>
        <end position="528"/>
    </location>
</feature>
<dbReference type="GeneID" id="54456888"/>
<evidence type="ECO:0000259" key="2">
    <source>
        <dbReference type="Pfam" id="PF12825"/>
    </source>
</evidence>
<reference evidence="6" key="2">
    <citation type="submission" date="2020-04" db="EMBL/GenBank/DDBJ databases">
        <authorList>
            <consortium name="NCBI Genome Project"/>
        </authorList>
    </citation>
    <scope>NUCLEOTIDE SEQUENCE</scope>
    <source>
        <strain evidence="6">CBS 304.34</strain>
    </source>
</reference>
<name>A0A6A6Y862_9PEZI</name>
<accession>A0A6A6Y862</accession>
<dbReference type="GO" id="GO:0035091">
    <property type="term" value="F:phosphatidylinositol binding"/>
    <property type="evidence" value="ECO:0007669"/>
    <property type="project" value="TreeGrafter"/>
</dbReference>
<evidence type="ECO:0000259" key="3">
    <source>
        <dbReference type="Pfam" id="PF12828"/>
    </source>
</evidence>
<dbReference type="InterPro" id="IPR047168">
    <property type="entry name" value="LEC1-like"/>
</dbReference>
<feature type="domain" description="PX" evidence="2">
    <location>
        <begin position="363"/>
        <end position="497"/>
    </location>
</feature>
<keyword evidence="5" id="KW-1185">Reference proteome</keyword>
<dbReference type="InterPro" id="IPR024555">
    <property type="entry name" value="PX-associated"/>
</dbReference>
<sequence>MSSPTLSPAQAHALFDILTHNETYAEIENFKWPEAIDNYGHPFKKEDGVQTTSPLLQLLLNKFVLKIPGLASVPLDFWQERCRTLVAKLAEAELSESYDKGAIGSRKTLATAISAILEYVSRGCLGGYPQHARPGPDQQYDTSNADDVMQAWDDAMQEMIYGDLLDELFDKAAESEHLEGHSSLVQGAHEYILINLASFLHHVFVLSPDGQYLLRVIENVHRLVPYSMARQTLKVGNAATMINGMLKLVLTKLSVTAFTNWIGISKSADDGMNLLQQILSTVMSWDNAEFQKRASQIEKSKDFIDRDQLKSVKSHVRAPREERDRLRSISIEQSKSIVTVILESSDPPLPSDLPDTEHAYALEYYSTHLSIRDREELTKILCRLQPDLLTQAIRELVAAYDPIIRAIHNAVDLSGTLTDLENFLAELIKMSKPQKQTNGEPAPKDAQQSQSGDHLPSVEDYVTLLRKHMPSAHRFLHQIAKNGPKVTETYRNFAKEAAAEFRDPSPPVVEDDTKASAPEATPSEPAAGAMTAPLTAIFGTLSDADQKDVLTVLDSHAKYLSALKSSSAARMKSIIANKSSTTYGPGMYLARWHSLIDDTPITPATANGPVRTGREVKGEMDRKLHNGGEPDETGENLATSAEVSNAPDVTLVVEKLGPYFKEVLKGMEIMG</sequence>
<evidence type="ECO:0000313" key="6">
    <source>
        <dbReference type="RefSeq" id="XP_033571990.1"/>
    </source>
</evidence>
<evidence type="ECO:0000256" key="1">
    <source>
        <dbReference type="SAM" id="MobiDB-lite"/>
    </source>
</evidence>
<evidence type="ECO:0000313" key="4">
    <source>
        <dbReference type="EMBL" id="KAF2805026.1"/>
    </source>
</evidence>
<dbReference type="InterPro" id="IPR024554">
    <property type="entry name" value="LEC1-like_C"/>
</dbReference>
<reference evidence="4 6" key="1">
    <citation type="journal article" date="2020" name="Stud. Mycol.">
        <title>101 Dothideomycetes genomes: a test case for predicting lifestyles and emergence of pathogens.</title>
        <authorList>
            <person name="Haridas S."/>
            <person name="Albert R."/>
            <person name="Binder M."/>
            <person name="Bloem J."/>
            <person name="Labutti K."/>
            <person name="Salamov A."/>
            <person name="Andreopoulos B."/>
            <person name="Baker S."/>
            <person name="Barry K."/>
            <person name="Bills G."/>
            <person name="Bluhm B."/>
            <person name="Cannon C."/>
            <person name="Castanera R."/>
            <person name="Culley D."/>
            <person name="Daum C."/>
            <person name="Ezra D."/>
            <person name="Gonzalez J."/>
            <person name="Henrissat B."/>
            <person name="Kuo A."/>
            <person name="Liang C."/>
            <person name="Lipzen A."/>
            <person name="Lutzoni F."/>
            <person name="Magnuson J."/>
            <person name="Mondo S."/>
            <person name="Nolan M."/>
            <person name="Ohm R."/>
            <person name="Pangilinan J."/>
            <person name="Park H.-J."/>
            <person name="Ramirez L."/>
            <person name="Alfaro M."/>
            <person name="Sun H."/>
            <person name="Tritt A."/>
            <person name="Yoshinaga Y."/>
            <person name="Zwiers L.-H."/>
            <person name="Turgeon B."/>
            <person name="Goodwin S."/>
            <person name="Spatafora J."/>
            <person name="Crous P."/>
            <person name="Grigoriev I."/>
        </authorList>
    </citation>
    <scope>NUCLEOTIDE SEQUENCE</scope>
    <source>
        <strain evidence="4 6">CBS 304.34</strain>
    </source>
</reference>
<dbReference type="RefSeq" id="XP_033571990.1">
    <property type="nucleotide sequence ID" value="XM_033715995.1"/>
</dbReference>
<dbReference type="Pfam" id="PF12828">
    <property type="entry name" value="PXB"/>
    <property type="match status" value="1"/>
</dbReference>
<feature type="compositionally biased region" description="Low complexity" evidence="1">
    <location>
        <begin position="515"/>
        <end position="528"/>
    </location>
</feature>
<dbReference type="PANTHER" id="PTHR47185">
    <property type="entry name" value="PX DOMAIN-CONTAINING PROTEIN YPR097W"/>
    <property type="match status" value="1"/>
</dbReference>
<dbReference type="PANTHER" id="PTHR47185:SF2">
    <property type="entry name" value="FUNGAL PROTEIN"/>
    <property type="match status" value="1"/>
</dbReference>
<dbReference type="Pfam" id="PF12825">
    <property type="entry name" value="DUF3818"/>
    <property type="match status" value="2"/>
</dbReference>
<gene>
    <name evidence="4 6" type="ORF">BDZ99DRAFT_396495</name>
</gene>
<feature type="domain" description="PX-associated" evidence="3">
    <location>
        <begin position="3"/>
        <end position="122"/>
    </location>
</feature>
<proteinExistence type="predicted"/>
<dbReference type="Proteomes" id="UP000504636">
    <property type="component" value="Unplaced"/>
</dbReference>
<organism evidence="4">
    <name type="scientific">Mytilinidion resinicola</name>
    <dbReference type="NCBI Taxonomy" id="574789"/>
    <lineage>
        <taxon>Eukaryota</taxon>
        <taxon>Fungi</taxon>
        <taxon>Dikarya</taxon>
        <taxon>Ascomycota</taxon>
        <taxon>Pezizomycotina</taxon>
        <taxon>Dothideomycetes</taxon>
        <taxon>Pleosporomycetidae</taxon>
        <taxon>Mytilinidiales</taxon>
        <taxon>Mytilinidiaceae</taxon>
        <taxon>Mytilinidion</taxon>
    </lineage>
</organism>
<dbReference type="OrthoDB" id="2117459at2759"/>
<feature type="domain" description="PX" evidence="2">
    <location>
        <begin position="165"/>
        <end position="348"/>
    </location>
</feature>
<dbReference type="AlphaFoldDB" id="A0A6A6Y862"/>
<dbReference type="EMBL" id="MU003710">
    <property type="protein sequence ID" value="KAF2805026.1"/>
    <property type="molecule type" value="Genomic_DNA"/>
</dbReference>